<name>A0A0A9H6Z4_ARUDO</name>
<evidence type="ECO:0000313" key="1">
    <source>
        <dbReference type="EMBL" id="JAE32995.1"/>
    </source>
</evidence>
<dbReference type="EMBL" id="GBRH01164901">
    <property type="protein sequence ID" value="JAE32995.1"/>
    <property type="molecule type" value="Transcribed_RNA"/>
</dbReference>
<protein>
    <submittedName>
        <fullName evidence="1">Uncharacterized protein</fullName>
    </submittedName>
</protein>
<dbReference type="AlphaFoldDB" id="A0A0A9H6Z4"/>
<reference evidence="1" key="1">
    <citation type="submission" date="2014-09" db="EMBL/GenBank/DDBJ databases">
        <authorList>
            <person name="Magalhaes I.L.F."/>
            <person name="Oliveira U."/>
            <person name="Santos F.R."/>
            <person name="Vidigal T.H.D.A."/>
            <person name="Brescovit A.D."/>
            <person name="Santos A.J."/>
        </authorList>
    </citation>
    <scope>NUCLEOTIDE SEQUENCE</scope>
    <source>
        <tissue evidence="1">Shoot tissue taken approximately 20 cm above the soil surface</tissue>
    </source>
</reference>
<organism evidence="1">
    <name type="scientific">Arundo donax</name>
    <name type="common">Giant reed</name>
    <name type="synonym">Donax arundinaceus</name>
    <dbReference type="NCBI Taxonomy" id="35708"/>
    <lineage>
        <taxon>Eukaryota</taxon>
        <taxon>Viridiplantae</taxon>
        <taxon>Streptophyta</taxon>
        <taxon>Embryophyta</taxon>
        <taxon>Tracheophyta</taxon>
        <taxon>Spermatophyta</taxon>
        <taxon>Magnoliopsida</taxon>
        <taxon>Liliopsida</taxon>
        <taxon>Poales</taxon>
        <taxon>Poaceae</taxon>
        <taxon>PACMAD clade</taxon>
        <taxon>Arundinoideae</taxon>
        <taxon>Arundineae</taxon>
        <taxon>Arundo</taxon>
    </lineage>
</organism>
<reference evidence="1" key="2">
    <citation type="journal article" date="2015" name="Data Brief">
        <title>Shoot transcriptome of the giant reed, Arundo donax.</title>
        <authorList>
            <person name="Barrero R.A."/>
            <person name="Guerrero F.D."/>
            <person name="Moolhuijzen P."/>
            <person name="Goolsby J.A."/>
            <person name="Tidwell J."/>
            <person name="Bellgard S.E."/>
            <person name="Bellgard M.I."/>
        </authorList>
    </citation>
    <scope>NUCLEOTIDE SEQUENCE</scope>
    <source>
        <tissue evidence="1">Shoot tissue taken approximately 20 cm above the soil surface</tissue>
    </source>
</reference>
<proteinExistence type="predicted"/>
<accession>A0A0A9H6Z4</accession>
<sequence>MHAVFLSFKFRLQTMVSAKYHLQQQQQSLSVPNKLG</sequence>